<evidence type="ECO:0000259" key="8">
    <source>
        <dbReference type="PROSITE" id="PS50850"/>
    </source>
</evidence>
<dbReference type="SUPFAM" id="SSF103473">
    <property type="entry name" value="MFS general substrate transporter"/>
    <property type="match status" value="1"/>
</dbReference>
<comment type="subcellular location">
    <subcellularLocation>
        <location evidence="1">Membrane</location>
        <topology evidence="1">Multi-pass membrane protein</topology>
    </subcellularLocation>
</comment>
<dbReference type="EMBL" id="CAUJNA010001512">
    <property type="protein sequence ID" value="CAJ1387379.1"/>
    <property type="molecule type" value="Genomic_DNA"/>
</dbReference>
<evidence type="ECO:0000256" key="3">
    <source>
        <dbReference type="ARBA" id="ARBA00022692"/>
    </source>
</evidence>
<organism evidence="9 10">
    <name type="scientific">Effrenium voratum</name>
    <dbReference type="NCBI Taxonomy" id="2562239"/>
    <lineage>
        <taxon>Eukaryota</taxon>
        <taxon>Sar</taxon>
        <taxon>Alveolata</taxon>
        <taxon>Dinophyceae</taxon>
        <taxon>Suessiales</taxon>
        <taxon>Symbiodiniaceae</taxon>
        <taxon>Effrenium</taxon>
    </lineage>
</organism>
<proteinExistence type="inferred from homology"/>
<evidence type="ECO:0000256" key="1">
    <source>
        <dbReference type="ARBA" id="ARBA00004141"/>
    </source>
</evidence>
<keyword evidence="4 7" id="KW-1133">Transmembrane helix</keyword>
<dbReference type="Pfam" id="PF07690">
    <property type="entry name" value="MFS_1"/>
    <property type="match status" value="1"/>
</dbReference>
<keyword evidence="10" id="KW-1185">Reference proteome</keyword>
<feature type="transmembrane region" description="Helical" evidence="7">
    <location>
        <begin position="79"/>
        <end position="100"/>
    </location>
</feature>
<evidence type="ECO:0000256" key="5">
    <source>
        <dbReference type="ARBA" id="ARBA00023136"/>
    </source>
</evidence>
<evidence type="ECO:0000313" key="10">
    <source>
        <dbReference type="Proteomes" id="UP001178507"/>
    </source>
</evidence>
<evidence type="ECO:0000313" key="9">
    <source>
        <dbReference type="EMBL" id="CAJ1387379.1"/>
    </source>
</evidence>
<evidence type="ECO:0000256" key="2">
    <source>
        <dbReference type="ARBA" id="ARBA00022448"/>
    </source>
</evidence>
<name>A0AA36III1_9DINO</name>
<feature type="domain" description="Major facilitator superfamily (MFS) profile" evidence="8">
    <location>
        <begin position="12"/>
        <end position="409"/>
    </location>
</feature>
<feature type="transmembrane region" description="Helical" evidence="7">
    <location>
        <begin position="251"/>
        <end position="277"/>
    </location>
</feature>
<keyword evidence="3 7" id="KW-0812">Transmembrane</keyword>
<feature type="transmembrane region" description="Helical" evidence="7">
    <location>
        <begin position="166"/>
        <end position="183"/>
    </location>
</feature>
<feature type="transmembrane region" description="Helical" evidence="7">
    <location>
        <begin position="106"/>
        <end position="126"/>
    </location>
</feature>
<feature type="transmembrane region" description="Helical" evidence="7">
    <location>
        <begin position="217"/>
        <end position="239"/>
    </location>
</feature>
<gene>
    <name evidence="9" type="ORF">EVOR1521_LOCUS13471</name>
</gene>
<protein>
    <recommendedName>
        <fullName evidence="8">Major facilitator superfamily (MFS) profile domain-containing protein</fullName>
    </recommendedName>
</protein>
<dbReference type="InterPro" id="IPR020846">
    <property type="entry name" value="MFS_dom"/>
</dbReference>
<dbReference type="PANTHER" id="PTHR23505:SF79">
    <property type="entry name" value="PROTEIN SPINSTER"/>
    <property type="match status" value="1"/>
</dbReference>
<reference evidence="9" key="1">
    <citation type="submission" date="2023-08" db="EMBL/GenBank/DDBJ databases">
        <authorList>
            <person name="Chen Y."/>
            <person name="Shah S."/>
            <person name="Dougan E. K."/>
            <person name="Thang M."/>
            <person name="Chan C."/>
        </authorList>
    </citation>
    <scope>NUCLEOTIDE SEQUENCE</scope>
</reference>
<feature type="transmembrane region" description="Helical" evidence="7">
    <location>
        <begin position="138"/>
        <end position="160"/>
    </location>
</feature>
<feature type="transmembrane region" description="Helical" evidence="7">
    <location>
        <begin position="289"/>
        <end position="309"/>
    </location>
</feature>
<dbReference type="PANTHER" id="PTHR23505">
    <property type="entry name" value="SPINSTER"/>
    <property type="match status" value="1"/>
</dbReference>
<evidence type="ECO:0000256" key="4">
    <source>
        <dbReference type="ARBA" id="ARBA00022989"/>
    </source>
</evidence>
<dbReference type="InterPro" id="IPR011701">
    <property type="entry name" value="MFS"/>
</dbReference>
<comment type="similarity">
    <text evidence="6">Belongs to the major facilitator superfamily. Spinster (TC 2.A.1.49) family.</text>
</comment>
<dbReference type="PROSITE" id="PS50850">
    <property type="entry name" value="MFS"/>
    <property type="match status" value="1"/>
</dbReference>
<keyword evidence="5 7" id="KW-0472">Membrane</keyword>
<dbReference type="GO" id="GO:0022857">
    <property type="term" value="F:transmembrane transporter activity"/>
    <property type="evidence" value="ECO:0007669"/>
    <property type="project" value="InterPro"/>
</dbReference>
<feature type="transmembrane region" description="Helical" evidence="7">
    <location>
        <begin position="315"/>
        <end position="344"/>
    </location>
</feature>
<comment type="caution">
    <text evidence="9">The sequence shown here is derived from an EMBL/GenBank/DDBJ whole genome shotgun (WGS) entry which is preliminary data.</text>
</comment>
<dbReference type="InterPro" id="IPR044770">
    <property type="entry name" value="MFS_spinster-like"/>
</dbReference>
<evidence type="ECO:0000256" key="6">
    <source>
        <dbReference type="ARBA" id="ARBA00024338"/>
    </source>
</evidence>
<dbReference type="Proteomes" id="UP001178507">
    <property type="component" value="Unassembled WGS sequence"/>
</dbReference>
<dbReference type="InterPro" id="IPR036259">
    <property type="entry name" value="MFS_trans_sf"/>
</dbReference>
<evidence type="ECO:0000256" key="7">
    <source>
        <dbReference type="SAM" id="Phobius"/>
    </source>
</evidence>
<dbReference type="GO" id="GO:0016020">
    <property type="term" value="C:membrane"/>
    <property type="evidence" value="ECO:0007669"/>
    <property type="project" value="UniProtKB-SubCell"/>
</dbReference>
<dbReference type="AlphaFoldDB" id="A0AA36III1"/>
<accession>A0AA36III1</accession>
<keyword evidence="2" id="KW-0813">Transport</keyword>
<dbReference type="Gene3D" id="1.20.1250.20">
    <property type="entry name" value="MFS general substrate transporter like domains"/>
    <property type="match status" value="1"/>
</dbReference>
<sequence>MDGGRQEGARSALLLLTLLNMFRCADHSILIPLKSLLQEDLHLTDEQSAWPNTVSMVSMMIFSVAFALLLAEGKLNRRFILTLALVTWSAATCMCAAATGLRSLCLLRVFVGLGDAAFVTVVPSLMADFYPAADRPGVFALLTMGEYLGGALSFGLSGFIAERTGWRVAVLCLGIMSFLCANLQHNVREPKAGIHDLCSDQDSALLDRCFAVLRNQYVVPLLLLSSGMGFVFTGALEWYPTYLQRYGGQDVGLAGLACGAASLAGGLLGGVLGMKALSLLRRFVGSADLLLPGIFMVLSGSMWLVVLHSPLGVNAAALVAGGFAFVTCHAGSMVPVSALLSIVLPSRLLGLAFVAQELCQNLASSVAPPLVGGLSDHLGLRPAMHVLPAVQLATGLGFLLFFLCLDGTPCPPQVEARLASFFETEAESDPVKKPVEYASC</sequence>
<feature type="transmembrane region" description="Helical" evidence="7">
    <location>
        <begin position="48"/>
        <end position="70"/>
    </location>
</feature>